<dbReference type="InterPro" id="IPR003959">
    <property type="entry name" value="ATPase_AAA_core"/>
</dbReference>
<dbReference type="Gene3D" id="3.40.50.300">
    <property type="entry name" value="P-loop containing nucleotide triphosphate hydrolases"/>
    <property type="match status" value="1"/>
</dbReference>
<dbReference type="STRING" id="1034807.FBFL15_0627"/>
<dbReference type="InterPro" id="IPR051396">
    <property type="entry name" value="Bact_Antivir_Def_Nuclease"/>
</dbReference>
<dbReference type="EMBL" id="FQ859183">
    <property type="protein sequence ID" value="CCB68740.1"/>
    <property type="molecule type" value="Genomic_DNA"/>
</dbReference>
<dbReference type="RefSeq" id="WP_014083220.1">
    <property type="nucleotide sequence ID" value="NC_016001.1"/>
</dbReference>
<dbReference type="HOGENOM" id="CLU_063816_1_0_10"/>
<dbReference type="SUPFAM" id="SSF52540">
    <property type="entry name" value="P-loop containing nucleoside triphosphate hydrolases"/>
    <property type="match status" value="1"/>
</dbReference>
<dbReference type="eggNOG" id="COG1106">
    <property type="taxonomic scope" value="Bacteria"/>
</dbReference>
<dbReference type="InterPro" id="IPR027417">
    <property type="entry name" value="P-loop_NTPase"/>
</dbReference>
<sequence length="373" mass="44001">MENNHLTYFKVENFKKFDALEVNDIGQFNLIVGDNNVGKTCLLEALLVDEDPQQLLDNFWLSLKKRGLVFQIEEITKKVGNVSTTETIYPKENYFKKNIIKEKQKESFFYIKDRNKENEIHISISNPISLAIYNLTKDKKDSVISKYGFEINIKENINQFIDIYNKKIKKANNPLWIYDYNEGFINFPLISFNDTPLEIESRSIYENLKTKREKQILIDILKVVNTKIVDVELREKFEDLKSVFLISFEDKDEFVPLNFLGDGFKRIFYIALKALSLKGKRILIDEIEIGIHYSKMKDFWVNIFNVCKELDIQLFATTHSQECIEAYIEASNDVGEKNIRLIRLQENKDKSIKAICYKEEYIEYMVESNTEER</sequence>
<name>G2Z5Y0_FLABF</name>
<organism evidence="2 3">
    <name type="scientific">Flavobacterium branchiophilum (strain FL-15)</name>
    <dbReference type="NCBI Taxonomy" id="1034807"/>
    <lineage>
        <taxon>Bacteria</taxon>
        <taxon>Pseudomonadati</taxon>
        <taxon>Bacteroidota</taxon>
        <taxon>Flavobacteriia</taxon>
        <taxon>Flavobacteriales</taxon>
        <taxon>Flavobacteriaceae</taxon>
        <taxon>Flavobacterium</taxon>
    </lineage>
</organism>
<evidence type="ECO:0000259" key="1">
    <source>
        <dbReference type="Pfam" id="PF13304"/>
    </source>
</evidence>
<keyword evidence="3" id="KW-1185">Reference proteome</keyword>
<dbReference type="PANTHER" id="PTHR43581:SF4">
    <property type="entry name" value="ATP_GTP PHOSPHATASE"/>
    <property type="match status" value="1"/>
</dbReference>
<dbReference type="PANTHER" id="PTHR43581">
    <property type="entry name" value="ATP/GTP PHOSPHATASE"/>
    <property type="match status" value="1"/>
</dbReference>
<feature type="domain" description="ATPase AAA-type core" evidence="1">
    <location>
        <begin position="28"/>
        <end position="322"/>
    </location>
</feature>
<reference evidence="2 3" key="1">
    <citation type="journal article" date="2011" name="Appl. Environ. Microbiol.">
        <title>Complete genome sequence of the fish pathogen Flavobacterium branchiophilum.</title>
        <authorList>
            <consortium name="1:IP"/>
            <consortium name="Microbial Evolutionary Genomics,F-75015 Paris"/>
            <consortium name="France 2:CNRS"/>
            <consortium name="URA2171"/>
            <consortium name="F-75015 Paris,France 3:Unite de Virologie et Immunologie Mol."/>
            <consortium name="INRA,78352 Jouy en Josas Cedex"/>
            <consortium name="France. 4:Unite de Mathemathique"/>
            <consortium name="Informatique et Genome,INRA"/>
            <consortium name="78352 Jouy en Josas Cedex"/>
            <consortium name="France. 5:CEA/Genoscope"/>
            <consortium name="Evry"/>
            <consortium name="France"/>
            <person name="Touchon M."/>
            <person name="Barbier P."/>
            <person name="Bernardet J.F."/>
            <person name="Loux V."/>
            <person name="Vacherie B."/>
            <person name="Barbe V."/>
            <person name="Rocha E.P."/>
            <person name="Duchaud E."/>
        </authorList>
    </citation>
    <scope>NUCLEOTIDE SEQUENCE [LARGE SCALE GENOMIC DNA]</scope>
    <source>
        <strain evidence="2 3">FL-15</strain>
    </source>
</reference>
<evidence type="ECO:0000313" key="3">
    <source>
        <dbReference type="Proteomes" id="UP000009186"/>
    </source>
</evidence>
<dbReference type="KEGG" id="fbr:FBFL15_0627"/>
<dbReference type="GO" id="GO:0016887">
    <property type="term" value="F:ATP hydrolysis activity"/>
    <property type="evidence" value="ECO:0007669"/>
    <property type="project" value="InterPro"/>
</dbReference>
<protein>
    <submittedName>
        <fullName evidence="2">Predicted ATPase</fullName>
    </submittedName>
</protein>
<accession>G2Z5Y0</accession>
<evidence type="ECO:0000313" key="2">
    <source>
        <dbReference type="EMBL" id="CCB68740.1"/>
    </source>
</evidence>
<gene>
    <name evidence="2" type="ordered locus">FBFL15_0627</name>
</gene>
<dbReference type="Pfam" id="PF13304">
    <property type="entry name" value="AAA_21"/>
    <property type="match status" value="1"/>
</dbReference>
<proteinExistence type="predicted"/>
<dbReference type="Proteomes" id="UP000009186">
    <property type="component" value="Chromosome"/>
</dbReference>
<dbReference type="GO" id="GO:0005524">
    <property type="term" value="F:ATP binding"/>
    <property type="evidence" value="ECO:0007669"/>
    <property type="project" value="InterPro"/>
</dbReference>
<dbReference type="AlphaFoldDB" id="G2Z5Y0"/>